<keyword evidence="4" id="KW-0539">Nucleus</keyword>
<dbReference type="PANTHER" id="PTHR32002:SF46">
    <property type="entry name" value="PROTEIN NLP2"/>
    <property type="match status" value="1"/>
</dbReference>
<evidence type="ECO:0000256" key="1">
    <source>
        <dbReference type="ARBA" id="ARBA00023015"/>
    </source>
</evidence>
<feature type="region of interest" description="Disordered" evidence="5">
    <location>
        <begin position="500"/>
        <end position="535"/>
    </location>
</feature>
<dbReference type="CDD" id="cd06407">
    <property type="entry name" value="PB1_NLP"/>
    <property type="match status" value="1"/>
</dbReference>
<keyword evidence="2" id="KW-0238">DNA-binding</keyword>
<dbReference type="PROSITE" id="PS51519">
    <property type="entry name" value="RWP_RK"/>
    <property type="match status" value="1"/>
</dbReference>
<protein>
    <submittedName>
        <fullName evidence="8">Protein NLP2</fullName>
    </submittedName>
</protein>
<dbReference type="InterPro" id="IPR053793">
    <property type="entry name" value="PB1-like"/>
</dbReference>
<sequence length="954" mass="106211">MEDGSFTPNIMPPTLSHTNLDFNLMDELLYGGFWLETADVSDFWHPAPSTTLTHFNSTSFSETNTVTHTVNTDPPHDSFFKESALSNFFDVPTLRYLGMDDFSETQSQSHEATTPPASLNQSANFLVEETHVNTRLWVGPNRNPIPTLSVKKRLVQAINCLKDSIRDKDVLIQIWIPVKRGGRQVLTTNNQPFSLNANCKNLAGYRDVSRNYQFAADEDSKDFIGLPGRVFLNKLPEWTPDVRFFKREEYPRLNDAQQHDVRGSLALPVFEQGSRICLGVVEIVTTSQKVNYRPELENIRKALEDVDLKSSNILSPSTIENHDESYQGALTEINNVLKFVCNTHKLPLAQTWASCVQQNKGGCRHSVENYARCVSTIDSACYVADPQVSGFHEACSEHHLLKGEGVAGKAFLTNQPCFAEDITAFSKTEYPLAHHARVFRLCASAAIRLRSTYNRTADFVLEFFLPLNCKDTQDQMRMVNLLSSVIQQTCQSLQVITDQELAQETSGRERGNTSAGRLDDEKKHPKLVMSPSKQSLLDGSPWIAASRMDSQQKGKETAVSFSNLMEEPEREFKLTTQWDNSGSDLHNVPAVLEHDELQRDSGPQRSGEGGGSFSLTIGHLPLGTQTSSERRRTKTEKSISLQVLRQYFAGSLKEAARSIGVCPTTLKRICRQHGITRWPSRKIKKVGHSLRKLQLVIDSVHGSDGSIQLSSFYNNFPELVPPNVPGSSHFSTSKMSHNLQKVTNQPEGTLLSPATTASKSPSSSGSHSSSSSYCCSTGVKQSSNPVNVSSLGDALSAEQNRGLLKRTRSEAELHENGQEDAKPLIRSYSHKIFSDHTAIAAPAVPNDINQAHHVGTFRVKAVFGEEKIRFSLQPHWGYEDLKQEVLRRINIDNGGSINLKYLDDDAEWVLLTCDADLEECIDLHRSSQSQTIKLSVNQACRPSIRSSFRSDGPS</sequence>
<dbReference type="EMBL" id="JACGWK010000006">
    <property type="protein sequence ID" value="KAL0348548.1"/>
    <property type="molecule type" value="Genomic_DNA"/>
</dbReference>
<feature type="region of interest" description="Disordered" evidence="5">
    <location>
        <begin position="747"/>
        <end position="776"/>
    </location>
</feature>
<dbReference type="InterPro" id="IPR003035">
    <property type="entry name" value="RWP-RK_dom"/>
</dbReference>
<dbReference type="Pfam" id="PF02042">
    <property type="entry name" value="RWP-RK"/>
    <property type="match status" value="1"/>
</dbReference>
<accession>A0AAW2P0E2</accession>
<feature type="compositionally biased region" description="Basic and acidic residues" evidence="5">
    <location>
        <begin position="506"/>
        <end position="523"/>
    </location>
</feature>
<dbReference type="Pfam" id="PF22922">
    <property type="entry name" value="GAF_NLP"/>
    <property type="match status" value="1"/>
</dbReference>
<feature type="domain" description="RWP-RK" evidence="6">
    <location>
        <begin position="625"/>
        <end position="706"/>
    </location>
</feature>
<dbReference type="InterPro" id="IPR000270">
    <property type="entry name" value="PB1_dom"/>
</dbReference>
<dbReference type="InterPro" id="IPR045012">
    <property type="entry name" value="NLP"/>
</dbReference>
<dbReference type="Pfam" id="PF00564">
    <property type="entry name" value="PB1"/>
    <property type="match status" value="1"/>
</dbReference>
<evidence type="ECO:0000259" key="7">
    <source>
        <dbReference type="PROSITE" id="PS51745"/>
    </source>
</evidence>
<dbReference type="SUPFAM" id="SSF54277">
    <property type="entry name" value="CAD &amp; PB1 domains"/>
    <property type="match status" value="1"/>
</dbReference>
<dbReference type="InterPro" id="IPR034891">
    <property type="entry name" value="PB1_NLP"/>
</dbReference>
<dbReference type="Gene3D" id="3.10.20.90">
    <property type="entry name" value="Phosphatidylinositol 3-kinase Catalytic Subunit, Chain A, domain 1"/>
    <property type="match status" value="1"/>
</dbReference>
<dbReference type="InterPro" id="IPR055081">
    <property type="entry name" value="NLP1-9_GAF"/>
</dbReference>
<feature type="compositionally biased region" description="Low complexity" evidence="5">
    <location>
        <begin position="752"/>
        <end position="776"/>
    </location>
</feature>
<name>A0AAW2P0E2_9LAMI</name>
<organism evidence="8">
    <name type="scientific">Sesamum angustifolium</name>
    <dbReference type="NCBI Taxonomy" id="2727405"/>
    <lineage>
        <taxon>Eukaryota</taxon>
        <taxon>Viridiplantae</taxon>
        <taxon>Streptophyta</taxon>
        <taxon>Embryophyta</taxon>
        <taxon>Tracheophyta</taxon>
        <taxon>Spermatophyta</taxon>
        <taxon>Magnoliopsida</taxon>
        <taxon>eudicotyledons</taxon>
        <taxon>Gunneridae</taxon>
        <taxon>Pentapetalae</taxon>
        <taxon>asterids</taxon>
        <taxon>lamiids</taxon>
        <taxon>Lamiales</taxon>
        <taxon>Pedaliaceae</taxon>
        <taxon>Sesamum</taxon>
    </lineage>
</organism>
<feature type="domain" description="PB1" evidence="7">
    <location>
        <begin position="856"/>
        <end position="939"/>
    </location>
</feature>
<evidence type="ECO:0000256" key="3">
    <source>
        <dbReference type="ARBA" id="ARBA00023163"/>
    </source>
</evidence>
<reference evidence="8" key="2">
    <citation type="journal article" date="2024" name="Plant">
        <title>Genomic evolution and insights into agronomic trait innovations of Sesamum species.</title>
        <authorList>
            <person name="Miao H."/>
            <person name="Wang L."/>
            <person name="Qu L."/>
            <person name="Liu H."/>
            <person name="Sun Y."/>
            <person name="Le M."/>
            <person name="Wang Q."/>
            <person name="Wei S."/>
            <person name="Zheng Y."/>
            <person name="Lin W."/>
            <person name="Duan Y."/>
            <person name="Cao H."/>
            <person name="Xiong S."/>
            <person name="Wang X."/>
            <person name="Wei L."/>
            <person name="Li C."/>
            <person name="Ma Q."/>
            <person name="Ju M."/>
            <person name="Zhao R."/>
            <person name="Li G."/>
            <person name="Mu C."/>
            <person name="Tian Q."/>
            <person name="Mei H."/>
            <person name="Zhang T."/>
            <person name="Gao T."/>
            <person name="Zhang H."/>
        </authorList>
    </citation>
    <scope>NUCLEOTIDE SEQUENCE</scope>
    <source>
        <strain evidence="8">G01</strain>
    </source>
</reference>
<reference evidence="8" key="1">
    <citation type="submission" date="2020-06" db="EMBL/GenBank/DDBJ databases">
        <authorList>
            <person name="Li T."/>
            <person name="Hu X."/>
            <person name="Zhang T."/>
            <person name="Song X."/>
            <person name="Zhang H."/>
            <person name="Dai N."/>
            <person name="Sheng W."/>
            <person name="Hou X."/>
            <person name="Wei L."/>
        </authorList>
    </citation>
    <scope>NUCLEOTIDE SEQUENCE</scope>
    <source>
        <strain evidence="8">G01</strain>
        <tissue evidence="8">Leaf</tissue>
    </source>
</reference>
<evidence type="ECO:0000256" key="4">
    <source>
        <dbReference type="ARBA" id="ARBA00023242"/>
    </source>
</evidence>
<keyword evidence="3" id="KW-0804">Transcription</keyword>
<evidence type="ECO:0000313" key="8">
    <source>
        <dbReference type="EMBL" id="KAL0348548.1"/>
    </source>
</evidence>
<evidence type="ECO:0000259" key="6">
    <source>
        <dbReference type="PROSITE" id="PS51519"/>
    </source>
</evidence>
<comment type="caution">
    <text evidence="8">The sequence shown here is derived from an EMBL/GenBank/DDBJ whole genome shotgun (WGS) entry which is preliminary data.</text>
</comment>
<feature type="region of interest" description="Disordered" evidence="5">
    <location>
        <begin position="597"/>
        <end position="636"/>
    </location>
</feature>
<keyword evidence="1" id="KW-0805">Transcription regulation</keyword>
<dbReference type="AlphaFoldDB" id="A0AAW2P0E2"/>
<dbReference type="GO" id="GO:0003700">
    <property type="term" value="F:DNA-binding transcription factor activity"/>
    <property type="evidence" value="ECO:0007669"/>
    <property type="project" value="InterPro"/>
</dbReference>
<dbReference type="PROSITE" id="PS51745">
    <property type="entry name" value="PB1"/>
    <property type="match status" value="1"/>
</dbReference>
<gene>
    <name evidence="8" type="ORF">Sangu_1082600</name>
</gene>
<dbReference type="GO" id="GO:0003677">
    <property type="term" value="F:DNA binding"/>
    <property type="evidence" value="ECO:0007669"/>
    <property type="project" value="UniProtKB-KW"/>
</dbReference>
<evidence type="ECO:0000256" key="2">
    <source>
        <dbReference type="ARBA" id="ARBA00023125"/>
    </source>
</evidence>
<dbReference type="PANTHER" id="PTHR32002">
    <property type="entry name" value="PROTEIN NLP8"/>
    <property type="match status" value="1"/>
</dbReference>
<evidence type="ECO:0000256" key="5">
    <source>
        <dbReference type="SAM" id="MobiDB-lite"/>
    </source>
</evidence>
<dbReference type="SMART" id="SM00666">
    <property type="entry name" value="PB1"/>
    <property type="match status" value="1"/>
</dbReference>
<proteinExistence type="predicted"/>